<dbReference type="InterPro" id="IPR026822">
    <property type="entry name" value="Spp2/MOS2_G-patch"/>
</dbReference>
<evidence type="ECO:0000256" key="5">
    <source>
        <dbReference type="SAM" id="MobiDB-lite"/>
    </source>
</evidence>
<evidence type="ECO:0000256" key="4">
    <source>
        <dbReference type="RuleBase" id="RU369096"/>
    </source>
</evidence>
<sequence>MSPSKDDPPAPAKIAIKGFSLSSKNGSSKPKPAPPSRLGKRPRSTFAQHDDSGSDSDDNHRRYGKVETVHGFADGGAIKHKDEDRREKTGPLVIPKQANRDWKAEARGRRSGVVQRGSARNLLPPEVQAAQEAARREANGEKKEGVDVVNSNDGEIEWGLSVRKRVKVDDEVAHEENGESEHRENGDVNGEASQKAEVEKPKTADEEALAALLGQDKARKRPDLVIGPANPDFAPPPPMSETDAYRHAISQAPDPSTLEDYERVPVEEFGAALLRGMGWKGESHGKVKDVKRRQNLLGLGAKELKEAEELGAWVHKSDVKRLNPGGSGGRGGGGGSGRGGGERRPKASEYKREEERRKEKREERGGGSYRRDKERERDGYRDSGRDSGRDYRDRDRDRDRRR</sequence>
<comment type="similarity">
    <text evidence="2 4">Belongs to the SPP2 family.</text>
</comment>
<dbReference type="EMBL" id="FJOG01000044">
    <property type="protein sequence ID" value="CZR67419.1"/>
    <property type="molecule type" value="Genomic_DNA"/>
</dbReference>
<keyword evidence="4" id="KW-0507">mRNA processing</keyword>
<comment type="subcellular location">
    <subcellularLocation>
        <location evidence="1 4">Nucleus</location>
    </subcellularLocation>
</comment>
<dbReference type="STRING" id="576137.A0A1L7XQY5"/>
<feature type="region of interest" description="Disordered" evidence="5">
    <location>
        <begin position="165"/>
        <end position="242"/>
    </location>
</feature>
<keyword evidence="4" id="KW-0747">Spliceosome</keyword>
<feature type="compositionally biased region" description="Basic and acidic residues" evidence="5">
    <location>
        <begin position="98"/>
        <end position="108"/>
    </location>
</feature>
<feature type="compositionally biased region" description="Basic and acidic residues" evidence="5">
    <location>
        <begin position="194"/>
        <end position="205"/>
    </location>
</feature>
<reference evidence="7 8" key="1">
    <citation type="submission" date="2016-03" db="EMBL/GenBank/DDBJ databases">
        <authorList>
            <person name="Ploux O."/>
        </authorList>
    </citation>
    <scope>NUCLEOTIDE SEQUENCE [LARGE SCALE GENOMIC DNA]</scope>
    <source>
        <strain evidence="7 8">UAMH 11012</strain>
    </source>
</reference>
<keyword evidence="8" id="KW-1185">Reference proteome</keyword>
<feature type="compositionally biased region" description="Basic and acidic residues" evidence="5">
    <location>
        <begin position="77"/>
        <end position="89"/>
    </location>
</feature>
<feature type="region of interest" description="Disordered" evidence="5">
    <location>
        <begin position="1"/>
        <end position="124"/>
    </location>
</feature>
<evidence type="ECO:0000256" key="1">
    <source>
        <dbReference type="ARBA" id="ARBA00004123"/>
    </source>
</evidence>
<feature type="compositionally biased region" description="Basic and acidic residues" evidence="5">
    <location>
        <begin position="48"/>
        <end position="68"/>
    </location>
</feature>
<keyword evidence="3 4" id="KW-0539">Nucleus</keyword>
<dbReference type="Pfam" id="PF12656">
    <property type="entry name" value="G-patch_2"/>
    <property type="match status" value="1"/>
</dbReference>
<dbReference type="OrthoDB" id="5577072at2759"/>
<feature type="domain" description="Spp2/MOS2 G-patch" evidence="6">
    <location>
        <begin position="253"/>
        <end position="304"/>
    </location>
</feature>
<dbReference type="AlphaFoldDB" id="A0A1L7XQY5"/>
<evidence type="ECO:0000259" key="6">
    <source>
        <dbReference type="Pfam" id="PF12656"/>
    </source>
</evidence>
<evidence type="ECO:0000256" key="2">
    <source>
        <dbReference type="ARBA" id="ARBA00008576"/>
    </source>
</evidence>
<feature type="compositionally biased region" description="Basic and acidic residues" evidence="5">
    <location>
        <begin position="340"/>
        <end position="402"/>
    </location>
</feature>
<feature type="compositionally biased region" description="Gly residues" evidence="5">
    <location>
        <begin position="325"/>
        <end position="339"/>
    </location>
</feature>
<evidence type="ECO:0000256" key="3">
    <source>
        <dbReference type="ARBA" id="ARBA00023242"/>
    </source>
</evidence>
<accession>A0A1L7XQY5</accession>
<dbReference type="PANTHER" id="PTHR15818">
    <property type="entry name" value="G PATCH AND KOW-CONTAINING"/>
    <property type="match status" value="1"/>
</dbReference>
<dbReference type="Proteomes" id="UP000184330">
    <property type="component" value="Unassembled WGS sequence"/>
</dbReference>
<dbReference type="PANTHER" id="PTHR15818:SF2">
    <property type="entry name" value="G-PATCH DOMAIN AND KOW MOTIFS-CONTAINING PROTEIN"/>
    <property type="match status" value="1"/>
</dbReference>
<feature type="compositionally biased region" description="Low complexity" evidence="5">
    <location>
        <begin position="111"/>
        <end position="120"/>
    </location>
</feature>
<organism evidence="7 8">
    <name type="scientific">Phialocephala subalpina</name>
    <dbReference type="NCBI Taxonomy" id="576137"/>
    <lineage>
        <taxon>Eukaryota</taxon>
        <taxon>Fungi</taxon>
        <taxon>Dikarya</taxon>
        <taxon>Ascomycota</taxon>
        <taxon>Pezizomycotina</taxon>
        <taxon>Leotiomycetes</taxon>
        <taxon>Helotiales</taxon>
        <taxon>Mollisiaceae</taxon>
        <taxon>Phialocephala</taxon>
        <taxon>Phialocephala fortinii species complex</taxon>
    </lineage>
</organism>
<name>A0A1L7XQY5_9HELO</name>
<dbReference type="GO" id="GO:0000398">
    <property type="term" value="P:mRNA splicing, via spliceosome"/>
    <property type="evidence" value="ECO:0007669"/>
    <property type="project" value="UniProtKB-UniRule"/>
</dbReference>
<comment type="function">
    <text evidence="4">Involved in spliceosome maturation and the first step of pre-mRNA splicing.</text>
</comment>
<feature type="compositionally biased region" description="Basic and acidic residues" evidence="5">
    <location>
        <begin position="167"/>
        <end position="186"/>
    </location>
</feature>
<evidence type="ECO:0000313" key="7">
    <source>
        <dbReference type="EMBL" id="CZR67419.1"/>
    </source>
</evidence>
<dbReference type="InterPro" id="IPR045166">
    <property type="entry name" value="Spp2-like"/>
</dbReference>
<evidence type="ECO:0000313" key="8">
    <source>
        <dbReference type="Proteomes" id="UP000184330"/>
    </source>
</evidence>
<keyword evidence="4" id="KW-0508">mRNA splicing</keyword>
<gene>
    <name evidence="7" type="ORF">PAC_17318</name>
</gene>
<protein>
    <recommendedName>
        <fullName evidence="4">Pre-mRNA-splicing factor</fullName>
    </recommendedName>
</protein>
<proteinExistence type="inferred from homology"/>
<dbReference type="GO" id="GO:0005681">
    <property type="term" value="C:spliceosomal complex"/>
    <property type="evidence" value="ECO:0007669"/>
    <property type="project" value="UniProtKB-UniRule"/>
</dbReference>
<feature type="region of interest" description="Disordered" evidence="5">
    <location>
        <begin position="316"/>
        <end position="402"/>
    </location>
</feature>